<dbReference type="SUPFAM" id="SSF52047">
    <property type="entry name" value="RNI-like"/>
    <property type="match status" value="1"/>
</dbReference>
<dbReference type="InterPro" id="IPR032675">
    <property type="entry name" value="LRR_dom_sf"/>
</dbReference>
<evidence type="ECO:0000313" key="1">
    <source>
        <dbReference type="EMBL" id="RXM30130.1"/>
    </source>
</evidence>
<organism evidence="1 2">
    <name type="scientific">Acipenser ruthenus</name>
    <name type="common">Sterlet sturgeon</name>
    <dbReference type="NCBI Taxonomy" id="7906"/>
    <lineage>
        <taxon>Eukaryota</taxon>
        <taxon>Metazoa</taxon>
        <taxon>Chordata</taxon>
        <taxon>Craniata</taxon>
        <taxon>Vertebrata</taxon>
        <taxon>Euteleostomi</taxon>
        <taxon>Actinopterygii</taxon>
        <taxon>Chondrostei</taxon>
        <taxon>Acipenseriformes</taxon>
        <taxon>Acipenseridae</taxon>
        <taxon>Acipenser</taxon>
    </lineage>
</organism>
<dbReference type="EMBL" id="SCEB01215322">
    <property type="protein sequence ID" value="RXM30130.1"/>
    <property type="molecule type" value="Genomic_DNA"/>
</dbReference>
<comment type="caution">
    <text evidence="1">The sequence shown here is derived from an EMBL/GenBank/DDBJ whole genome shotgun (WGS) entry which is preliminary data.</text>
</comment>
<dbReference type="Proteomes" id="UP000289886">
    <property type="component" value="Unassembled WGS sequence"/>
</dbReference>
<gene>
    <name evidence="1" type="ORF">EOD39_8140</name>
</gene>
<proteinExistence type="predicted"/>
<name>A0A444U4R5_ACIRT</name>
<evidence type="ECO:0000313" key="2">
    <source>
        <dbReference type="Proteomes" id="UP000289886"/>
    </source>
</evidence>
<dbReference type="Gene3D" id="3.80.10.10">
    <property type="entry name" value="Ribonuclease Inhibitor"/>
    <property type="match status" value="1"/>
</dbReference>
<reference evidence="1 2" key="1">
    <citation type="submission" date="2019-01" db="EMBL/GenBank/DDBJ databases">
        <title>Draft Genome and Complete Hox-Cluster Characterization of the Sterlet Sturgeon (Acipenser ruthenus).</title>
        <authorList>
            <person name="Wei Q."/>
        </authorList>
    </citation>
    <scope>NUCLEOTIDE SEQUENCE [LARGE SCALE GENOMIC DNA]</scope>
    <source>
        <strain evidence="1">WHYD16114868_AA</strain>
        <tissue evidence="1">Blood</tissue>
    </source>
</reference>
<dbReference type="AlphaFoldDB" id="A0A444U4R5"/>
<sequence>MDCSFTLSPMSIFGLIGRNIKLSHQGLPCRYLRATESEDKAGLGSLKASPQAPGQSTGVAGLKELTLSANPTVTSKGWARLAIAVAHSSQLRVLNLDYNPLDNGANMVKAAADSGFLHIRYIALTPHHVVTKSLEALSQPIDRE</sequence>
<keyword evidence="2" id="KW-1185">Reference proteome</keyword>
<accession>A0A444U4R5</accession>
<protein>
    <submittedName>
        <fullName evidence="1">Leucine-rich repeat-containing protein 73</fullName>
    </submittedName>
</protein>